<proteinExistence type="predicted"/>
<dbReference type="Proteomes" id="UP000604083">
    <property type="component" value="Unassembled WGS sequence"/>
</dbReference>
<sequence length="172" mass="19050">MIKKKICLIGGFAVGKTSLVQQYVKGLFSEDYLTTVGVKIDQRQEEIQGQQVLLMIWDLAGRDQFAAVKKSYLRGADGFLFVADGTRRETLEAVAEELSEISQDFPQAKARLLVNKCDLRSEWEVSEDDLRPFVELGLTVDYTSAKARTGVSEAFHALAASLIQKGGGDRDD</sequence>
<dbReference type="PROSITE" id="PS51419">
    <property type="entry name" value="RAB"/>
    <property type="match status" value="1"/>
</dbReference>
<dbReference type="SMART" id="SM00175">
    <property type="entry name" value="RAB"/>
    <property type="match status" value="1"/>
</dbReference>
<dbReference type="InterPro" id="IPR001806">
    <property type="entry name" value="Small_GTPase"/>
</dbReference>
<comment type="caution">
    <text evidence="3">The sequence shown here is derived from an EMBL/GenBank/DDBJ whole genome shotgun (WGS) entry which is preliminary data.</text>
</comment>
<dbReference type="SUPFAM" id="SSF52540">
    <property type="entry name" value="P-loop containing nucleoside triphosphate hydrolases"/>
    <property type="match status" value="1"/>
</dbReference>
<dbReference type="InterPro" id="IPR050227">
    <property type="entry name" value="Rab"/>
</dbReference>
<evidence type="ECO:0000313" key="3">
    <source>
        <dbReference type="EMBL" id="MBK1833123.1"/>
    </source>
</evidence>
<dbReference type="Gene3D" id="3.40.50.300">
    <property type="entry name" value="P-loop containing nucleotide triphosphate hydrolases"/>
    <property type="match status" value="1"/>
</dbReference>
<dbReference type="RefSeq" id="WP_200390553.1">
    <property type="nucleotide sequence ID" value="NZ_JAENIO010000005.1"/>
</dbReference>
<keyword evidence="4" id="KW-1185">Reference proteome</keyword>
<evidence type="ECO:0000256" key="2">
    <source>
        <dbReference type="ARBA" id="ARBA00023134"/>
    </source>
</evidence>
<dbReference type="SMART" id="SM00173">
    <property type="entry name" value="RAS"/>
    <property type="match status" value="1"/>
</dbReference>
<accession>A0A934RLN9</accession>
<dbReference type="EMBL" id="JAENIO010000005">
    <property type="protein sequence ID" value="MBK1833123.1"/>
    <property type="molecule type" value="Genomic_DNA"/>
</dbReference>
<dbReference type="GO" id="GO:0005525">
    <property type="term" value="F:GTP binding"/>
    <property type="evidence" value="ECO:0007669"/>
    <property type="project" value="UniProtKB-KW"/>
</dbReference>
<name>A0A934RLN9_9BACT</name>
<dbReference type="InterPro" id="IPR027417">
    <property type="entry name" value="P-loop_NTPase"/>
</dbReference>
<protein>
    <submittedName>
        <fullName evidence="3">GTP-binding protein</fullName>
    </submittedName>
</protein>
<dbReference type="NCBIfam" id="TIGR00231">
    <property type="entry name" value="small_GTP"/>
    <property type="match status" value="1"/>
</dbReference>
<gene>
    <name evidence="3" type="ORF">JIN78_03535</name>
</gene>
<dbReference type="AlphaFoldDB" id="A0A934RLN9"/>
<reference evidence="3" key="1">
    <citation type="submission" date="2021-01" db="EMBL/GenBank/DDBJ databases">
        <title>Modified the classification status of verrucomicrobia.</title>
        <authorList>
            <person name="Feng X."/>
        </authorList>
    </citation>
    <scope>NUCLEOTIDE SEQUENCE</scope>
    <source>
        <strain evidence="3">KCTC 12986</strain>
    </source>
</reference>
<dbReference type="FunFam" id="3.40.50.300:FF:001447">
    <property type="entry name" value="Ras-related protein Rab-1B"/>
    <property type="match status" value="1"/>
</dbReference>
<dbReference type="PROSITE" id="PS51421">
    <property type="entry name" value="RAS"/>
    <property type="match status" value="1"/>
</dbReference>
<evidence type="ECO:0000313" key="4">
    <source>
        <dbReference type="Proteomes" id="UP000604083"/>
    </source>
</evidence>
<keyword evidence="1" id="KW-0547">Nucleotide-binding</keyword>
<dbReference type="CDD" id="cd00154">
    <property type="entry name" value="Rab"/>
    <property type="match status" value="1"/>
</dbReference>
<organism evidence="3 4">
    <name type="scientific">Roseibacillus ishigakijimensis</name>
    <dbReference type="NCBI Taxonomy" id="454146"/>
    <lineage>
        <taxon>Bacteria</taxon>
        <taxon>Pseudomonadati</taxon>
        <taxon>Verrucomicrobiota</taxon>
        <taxon>Verrucomicrobiia</taxon>
        <taxon>Verrucomicrobiales</taxon>
        <taxon>Verrucomicrobiaceae</taxon>
        <taxon>Roseibacillus</taxon>
    </lineage>
</organism>
<evidence type="ECO:0000256" key="1">
    <source>
        <dbReference type="ARBA" id="ARBA00022741"/>
    </source>
</evidence>
<dbReference type="PANTHER" id="PTHR47977">
    <property type="entry name" value="RAS-RELATED PROTEIN RAB"/>
    <property type="match status" value="1"/>
</dbReference>
<dbReference type="GO" id="GO:0003924">
    <property type="term" value="F:GTPase activity"/>
    <property type="evidence" value="ECO:0007669"/>
    <property type="project" value="InterPro"/>
</dbReference>
<dbReference type="PRINTS" id="PR00449">
    <property type="entry name" value="RASTRNSFRMNG"/>
</dbReference>
<dbReference type="SMART" id="SM00174">
    <property type="entry name" value="RHO"/>
    <property type="match status" value="1"/>
</dbReference>
<keyword evidence="2" id="KW-0342">GTP-binding</keyword>
<dbReference type="InterPro" id="IPR005225">
    <property type="entry name" value="Small_GTP-bd"/>
</dbReference>
<dbReference type="Pfam" id="PF00071">
    <property type="entry name" value="Ras"/>
    <property type="match status" value="1"/>
</dbReference>